<evidence type="ECO:0000259" key="8">
    <source>
        <dbReference type="PROSITE" id="PS51192"/>
    </source>
</evidence>
<name>A0A7S3GEV4_9EUKA</name>
<dbReference type="Pfam" id="PF00270">
    <property type="entry name" value="DEAD"/>
    <property type="match status" value="1"/>
</dbReference>
<feature type="compositionally biased region" description="Basic residues" evidence="7">
    <location>
        <begin position="514"/>
        <end position="525"/>
    </location>
</feature>
<feature type="compositionally biased region" description="Basic residues" evidence="7">
    <location>
        <begin position="38"/>
        <end position="51"/>
    </location>
</feature>
<reference evidence="11" key="1">
    <citation type="submission" date="2021-01" db="EMBL/GenBank/DDBJ databases">
        <authorList>
            <person name="Corre E."/>
            <person name="Pelletier E."/>
            <person name="Niang G."/>
            <person name="Scheremetjew M."/>
            <person name="Finn R."/>
            <person name="Kale V."/>
            <person name="Holt S."/>
            <person name="Cochrane G."/>
            <person name="Meng A."/>
            <person name="Brown T."/>
            <person name="Cohen L."/>
        </authorList>
    </citation>
    <scope>NUCLEOTIDE SEQUENCE</scope>
    <source>
        <strain evidence="11">NIES-2562</strain>
    </source>
</reference>
<evidence type="ECO:0000313" key="11">
    <source>
        <dbReference type="EMBL" id="CAE0264107.1"/>
    </source>
</evidence>
<evidence type="ECO:0000256" key="3">
    <source>
        <dbReference type="ARBA" id="ARBA00022806"/>
    </source>
</evidence>
<dbReference type="GO" id="GO:0016787">
    <property type="term" value="F:hydrolase activity"/>
    <property type="evidence" value="ECO:0007669"/>
    <property type="project" value="UniProtKB-KW"/>
</dbReference>
<feature type="region of interest" description="Disordered" evidence="7">
    <location>
        <begin position="1"/>
        <end position="75"/>
    </location>
</feature>
<organism evidence="11">
    <name type="scientific">Palpitomonas bilix</name>
    <dbReference type="NCBI Taxonomy" id="652834"/>
    <lineage>
        <taxon>Eukaryota</taxon>
        <taxon>Eukaryota incertae sedis</taxon>
    </lineage>
</organism>
<dbReference type="Gene3D" id="3.40.50.300">
    <property type="entry name" value="P-loop containing nucleotide triphosphate hydrolases"/>
    <property type="match status" value="2"/>
</dbReference>
<dbReference type="InterPro" id="IPR050079">
    <property type="entry name" value="DEAD_box_RNA_helicase"/>
</dbReference>
<dbReference type="SUPFAM" id="SSF52540">
    <property type="entry name" value="P-loop containing nucleoside triphosphate hydrolases"/>
    <property type="match status" value="1"/>
</dbReference>
<dbReference type="SMART" id="SM00490">
    <property type="entry name" value="HELICc"/>
    <property type="match status" value="1"/>
</dbReference>
<proteinExistence type="inferred from homology"/>
<dbReference type="PROSITE" id="PS00039">
    <property type="entry name" value="DEAD_ATP_HELICASE"/>
    <property type="match status" value="1"/>
</dbReference>
<keyword evidence="4 6" id="KW-0067">ATP-binding</keyword>
<feature type="compositionally biased region" description="Low complexity" evidence="7">
    <location>
        <begin position="12"/>
        <end position="37"/>
    </location>
</feature>
<dbReference type="CDD" id="cd17955">
    <property type="entry name" value="DEADc_DDX49"/>
    <property type="match status" value="1"/>
</dbReference>
<dbReference type="PROSITE" id="PS51195">
    <property type="entry name" value="Q_MOTIF"/>
    <property type="match status" value="1"/>
</dbReference>
<dbReference type="PROSITE" id="PS51194">
    <property type="entry name" value="HELICASE_CTER"/>
    <property type="match status" value="1"/>
</dbReference>
<dbReference type="GO" id="GO:0005829">
    <property type="term" value="C:cytosol"/>
    <property type="evidence" value="ECO:0007669"/>
    <property type="project" value="TreeGrafter"/>
</dbReference>
<dbReference type="InterPro" id="IPR014001">
    <property type="entry name" value="Helicase_ATP-bd"/>
</dbReference>
<dbReference type="EMBL" id="HBIB01040555">
    <property type="protein sequence ID" value="CAE0264107.1"/>
    <property type="molecule type" value="Transcribed_RNA"/>
</dbReference>
<feature type="domain" description="Helicase ATP-binding" evidence="8">
    <location>
        <begin position="107"/>
        <end position="281"/>
    </location>
</feature>
<feature type="domain" description="Helicase C-terminal" evidence="9">
    <location>
        <begin position="317"/>
        <end position="463"/>
    </location>
</feature>
<keyword evidence="1 6" id="KW-0547">Nucleotide-binding</keyword>
<dbReference type="InterPro" id="IPR001650">
    <property type="entry name" value="Helicase_C-like"/>
</dbReference>
<keyword evidence="3 6" id="KW-0347">Helicase</keyword>
<gene>
    <name evidence="11" type="ORF">PBIL07802_LOCUS26410</name>
</gene>
<feature type="compositionally biased region" description="Basic and acidic residues" evidence="7">
    <location>
        <begin position="52"/>
        <end position="68"/>
    </location>
</feature>
<evidence type="ECO:0000256" key="5">
    <source>
        <dbReference type="PROSITE-ProRule" id="PRU00552"/>
    </source>
</evidence>
<dbReference type="InterPro" id="IPR011545">
    <property type="entry name" value="DEAD/DEAH_box_helicase_dom"/>
</dbReference>
<dbReference type="GO" id="GO:0005524">
    <property type="term" value="F:ATP binding"/>
    <property type="evidence" value="ECO:0007669"/>
    <property type="project" value="UniProtKB-KW"/>
</dbReference>
<sequence>MEEEGGDFQLFSRPSAARTSTSSSASVGNPSSLSPPSAKKRLKKKKGATKRKQVEKEVIAEKSDHSDGDESDEAADSFEELGLAPWIIDALKEIELTKPTLVQSKCIPPTLEGRSVLASSPTGSGKTLSFALPILSHLSKDPFGIFALVLTPSRELAIQINEQFEAVGAAMNLRHEVVIGGVDIVKQAMKLAARPHVVVATPGRLCDFIKESIGNERELFSRVKYLVLDEADRLLEPGFAAELGPIVEALPEKRITLAYSATITPQLEKMKEMGKNPPFYFNSTPMLYTTPKSLREEMIVCPAKVKDLYLVHTLVSEADDLIESEDKMNGGLIIFTSKCFTAALLCLMLRKLEFNTVVLHSYLSQRDRIINLNKFRGKKADILVATDVASRGLDIPTVRLVVNYDMPRWPKDYVHRVGRTARAGRDGRAISLVTQYDVELVKEVEAITEKKLQELEVEEKMVLTLFNKITKAKQASKIELIDSGLDEKIAERKKRYGKNREGNAENRTDESSAKGKKRRKKHAAH</sequence>
<evidence type="ECO:0000256" key="2">
    <source>
        <dbReference type="ARBA" id="ARBA00022801"/>
    </source>
</evidence>
<dbReference type="InterPro" id="IPR000629">
    <property type="entry name" value="RNA-helicase_DEAD-box_CS"/>
</dbReference>
<feature type="region of interest" description="Disordered" evidence="7">
    <location>
        <begin position="492"/>
        <end position="525"/>
    </location>
</feature>
<evidence type="ECO:0000256" key="7">
    <source>
        <dbReference type="SAM" id="MobiDB-lite"/>
    </source>
</evidence>
<evidence type="ECO:0000259" key="10">
    <source>
        <dbReference type="PROSITE" id="PS51195"/>
    </source>
</evidence>
<dbReference type="AlphaFoldDB" id="A0A7S3GEV4"/>
<evidence type="ECO:0008006" key="12">
    <source>
        <dbReference type="Google" id="ProtNLM"/>
    </source>
</evidence>
<evidence type="ECO:0000256" key="6">
    <source>
        <dbReference type="RuleBase" id="RU000492"/>
    </source>
</evidence>
<dbReference type="InterPro" id="IPR027417">
    <property type="entry name" value="P-loop_NTPase"/>
</dbReference>
<dbReference type="CDD" id="cd18787">
    <property type="entry name" value="SF2_C_DEAD"/>
    <property type="match status" value="1"/>
</dbReference>
<evidence type="ECO:0000256" key="4">
    <source>
        <dbReference type="ARBA" id="ARBA00022840"/>
    </source>
</evidence>
<dbReference type="Pfam" id="PF00271">
    <property type="entry name" value="Helicase_C"/>
    <property type="match status" value="1"/>
</dbReference>
<feature type="short sequence motif" description="Q motif" evidence="5">
    <location>
        <begin position="76"/>
        <end position="104"/>
    </location>
</feature>
<dbReference type="GO" id="GO:0003724">
    <property type="term" value="F:RNA helicase activity"/>
    <property type="evidence" value="ECO:0007669"/>
    <property type="project" value="InterPro"/>
</dbReference>
<feature type="domain" description="DEAD-box RNA helicase Q" evidence="10">
    <location>
        <begin position="76"/>
        <end position="104"/>
    </location>
</feature>
<feature type="compositionally biased region" description="Basic and acidic residues" evidence="7">
    <location>
        <begin position="498"/>
        <end position="513"/>
    </location>
</feature>
<dbReference type="GO" id="GO:0003676">
    <property type="term" value="F:nucleic acid binding"/>
    <property type="evidence" value="ECO:0007669"/>
    <property type="project" value="InterPro"/>
</dbReference>
<dbReference type="PANTHER" id="PTHR47959:SF24">
    <property type="entry name" value="ATP-DEPENDENT RNA HELICASE"/>
    <property type="match status" value="1"/>
</dbReference>
<evidence type="ECO:0000256" key="1">
    <source>
        <dbReference type="ARBA" id="ARBA00022741"/>
    </source>
</evidence>
<comment type="similarity">
    <text evidence="6">Belongs to the DEAD box helicase family.</text>
</comment>
<evidence type="ECO:0000259" key="9">
    <source>
        <dbReference type="PROSITE" id="PS51194"/>
    </source>
</evidence>
<accession>A0A7S3GEV4</accession>
<dbReference type="InterPro" id="IPR014014">
    <property type="entry name" value="RNA_helicase_DEAD_Q_motif"/>
</dbReference>
<protein>
    <recommendedName>
        <fullName evidence="12">ATP-dependent RNA helicase</fullName>
    </recommendedName>
</protein>
<dbReference type="SMART" id="SM00487">
    <property type="entry name" value="DEXDc"/>
    <property type="match status" value="1"/>
</dbReference>
<dbReference type="PANTHER" id="PTHR47959">
    <property type="entry name" value="ATP-DEPENDENT RNA HELICASE RHLE-RELATED"/>
    <property type="match status" value="1"/>
</dbReference>
<keyword evidence="2 6" id="KW-0378">Hydrolase</keyword>
<dbReference type="PROSITE" id="PS51192">
    <property type="entry name" value="HELICASE_ATP_BIND_1"/>
    <property type="match status" value="1"/>
</dbReference>